<keyword evidence="5" id="KW-1185">Reference proteome</keyword>
<gene>
    <name evidence="4" type="ORF">GCM10010468_14710</name>
</gene>
<dbReference type="PANTHER" id="PTHR34385:SF1">
    <property type="entry name" value="PEPTIDOGLYCAN L-ALANYL-D-GLUTAMATE ENDOPEPTIDASE CWLK"/>
    <property type="match status" value="1"/>
</dbReference>
<dbReference type="Proteomes" id="UP001501237">
    <property type="component" value="Unassembled WGS sequence"/>
</dbReference>
<feature type="chain" id="PRO_5046570734" description="D-alanyl-D-alanine carboxypeptidase-like core domain-containing protein" evidence="2">
    <location>
        <begin position="25"/>
        <end position="346"/>
    </location>
</feature>
<proteinExistence type="predicted"/>
<name>A0ABP6Q5U4_9ACTN</name>
<dbReference type="InterPro" id="IPR003709">
    <property type="entry name" value="VanY-like_core_dom"/>
</dbReference>
<dbReference type="Gene3D" id="3.30.1380.10">
    <property type="match status" value="1"/>
</dbReference>
<accession>A0ABP6Q5U4</accession>
<feature type="coiled-coil region" evidence="1">
    <location>
        <begin position="130"/>
        <end position="157"/>
    </location>
</feature>
<dbReference type="CDD" id="cd14814">
    <property type="entry name" value="Peptidase_M15"/>
    <property type="match status" value="1"/>
</dbReference>
<evidence type="ECO:0000313" key="5">
    <source>
        <dbReference type="Proteomes" id="UP001501237"/>
    </source>
</evidence>
<dbReference type="Pfam" id="PF02557">
    <property type="entry name" value="VanY"/>
    <property type="match status" value="1"/>
</dbReference>
<evidence type="ECO:0000256" key="1">
    <source>
        <dbReference type="SAM" id="Coils"/>
    </source>
</evidence>
<keyword evidence="1" id="KW-0175">Coiled coil</keyword>
<dbReference type="InterPro" id="IPR052179">
    <property type="entry name" value="DD-CPase-like"/>
</dbReference>
<dbReference type="EMBL" id="BAAAUV010000003">
    <property type="protein sequence ID" value="GAA3201502.1"/>
    <property type="molecule type" value="Genomic_DNA"/>
</dbReference>
<dbReference type="InterPro" id="IPR009045">
    <property type="entry name" value="Zn_M74/Hedgehog-like"/>
</dbReference>
<comment type="caution">
    <text evidence="4">The sequence shown here is derived from an EMBL/GenBank/DDBJ whole genome shotgun (WGS) entry which is preliminary data.</text>
</comment>
<dbReference type="SUPFAM" id="SSF55166">
    <property type="entry name" value="Hedgehog/DD-peptidase"/>
    <property type="match status" value="1"/>
</dbReference>
<dbReference type="PANTHER" id="PTHR34385">
    <property type="entry name" value="D-ALANYL-D-ALANINE CARBOXYPEPTIDASE"/>
    <property type="match status" value="1"/>
</dbReference>
<keyword evidence="2" id="KW-0732">Signal</keyword>
<evidence type="ECO:0000313" key="4">
    <source>
        <dbReference type="EMBL" id="GAA3201502.1"/>
    </source>
</evidence>
<feature type="coiled-coil region" evidence="1">
    <location>
        <begin position="32"/>
        <end position="66"/>
    </location>
</feature>
<sequence>MRLSAVALATLALVVCGAPPGAVALAPGTDKVEELRRQANKARDDLDKLDKDLKEQIHKSSAAREKLKDTVSKLTLADAEYEKLRGPLAQLAGSSYMTPTSSGSLALFGSADPEDALRAASDVSHLADAKERLLKTAGDLRQRREDLVNEQQNLQSQTALGAAKVSKQRKIVFARINQITDKLNQMLKRLDLDRDTRLTLQCDTSLAKEATQFPNGLIPSKYLCKLPQKPFLLRADAALTFYKLNTAYRKRFGKDICLRDAYRDLKEQQRLYYTRPGFAAVPGRSNHGLGQAIDMCGGIENQGSLQFNWMRANSLTYGWFHPSWAYSSPFEPWHWEFGTGEKASQD</sequence>
<evidence type="ECO:0000256" key="2">
    <source>
        <dbReference type="SAM" id="SignalP"/>
    </source>
</evidence>
<feature type="domain" description="D-alanyl-D-alanine carboxypeptidase-like core" evidence="3">
    <location>
        <begin position="233"/>
        <end position="337"/>
    </location>
</feature>
<feature type="signal peptide" evidence="2">
    <location>
        <begin position="1"/>
        <end position="24"/>
    </location>
</feature>
<protein>
    <recommendedName>
        <fullName evidence="3">D-alanyl-D-alanine carboxypeptidase-like core domain-containing protein</fullName>
    </recommendedName>
</protein>
<reference evidence="5" key="1">
    <citation type="journal article" date="2019" name="Int. J. Syst. Evol. Microbiol.">
        <title>The Global Catalogue of Microorganisms (GCM) 10K type strain sequencing project: providing services to taxonomists for standard genome sequencing and annotation.</title>
        <authorList>
            <consortium name="The Broad Institute Genomics Platform"/>
            <consortium name="The Broad Institute Genome Sequencing Center for Infectious Disease"/>
            <person name="Wu L."/>
            <person name="Ma J."/>
        </authorList>
    </citation>
    <scope>NUCLEOTIDE SEQUENCE [LARGE SCALE GENOMIC DNA]</scope>
    <source>
        <strain evidence="5">JCM 9377</strain>
    </source>
</reference>
<evidence type="ECO:0000259" key="3">
    <source>
        <dbReference type="Pfam" id="PF02557"/>
    </source>
</evidence>
<organism evidence="4 5">
    <name type="scientific">Actinocorallia longicatena</name>
    <dbReference type="NCBI Taxonomy" id="111803"/>
    <lineage>
        <taxon>Bacteria</taxon>
        <taxon>Bacillati</taxon>
        <taxon>Actinomycetota</taxon>
        <taxon>Actinomycetes</taxon>
        <taxon>Streptosporangiales</taxon>
        <taxon>Thermomonosporaceae</taxon>
        <taxon>Actinocorallia</taxon>
    </lineage>
</organism>